<dbReference type="AlphaFoldDB" id="A0A3S0WXT2"/>
<dbReference type="RefSeq" id="WP_127000682.1">
    <property type="nucleotide sequence ID" value="NZ_CP173193.1"/>
</dbReference>
<reference evidence="1 2" key="1">
    <citation type="submission" date="2018-12" db="EMBL/GenBank/DDBJ databases">
        <authorList>
            <person name="Yang Y."/>
        </authorList>
    </citation>
    <scope>NUCLEOTIDE SEQUENCE [LARGE SCALE GENOMIC DNA]</scope>
    <source>
        <strain evidence="1 2">GSF71</strain>
    </source>
</reference>
<accession>A0A3S0WXT2</accession>
<evidence type="ECO:0000313" key="1">
    <source>
        <dbReference type="EMBL" id="RUQ68169.1"/>
    </source>
</evidence>
<organism evidence="1 2">
    <name type="scientific">Azospirillum doebereinerae</name>
    <dbReference type="NCBI Taxonomy" id="92933"/>
    <lineage>
        <taxon>Bacteria</taxon>
        <taxon>Pseudomonadati</taxon>
        <taxon>Pseudomonadota</taxon>
        <taxon>Alphaproteobacteria</taxon>
        <taxon>Rhodospirillales</taxon>
        <taxon>Azospirillaceae</taxon>
        <taxon>Azospirillum</taxon>
    </lineage>
</organism>
<name>A0A3S0WXT2_9PROT</name>
<dbReference type="OrthoDB" id="7307078at2"/>
<comment type="caution">
    <text evidence="1">The sequence shown here is derived from an EMBL/GenBank/DDBJ whole genome shotgun (WGS) entry which is preliminary data.</text>
</comment>
<dbReference type="EMBL" id="RZIJ01000015">
    <property type="protein sequence ID" value="RUQ68169.1"/>
    <property type="molecule type" value="Genomic_DNA"/>
</dbReference>
<keyword evidence="2" id="KW-1185">Reference proteome</keyword>
<gene>
    <name evidence="1" type="ORF">EJ913_18890</name>
</gene>
<evidence type="ECO:0000313" key="2">
    <source>
        <dbReference type="Proteomes" id="UP000280346"/>
    </source>
</evidence>
<dbReference type="Proteomes" id="UP000280346">
    <property type="component" value="Unassembled WGS sequence"/>
</dbReference>
<proteinExistence type="predicted"/>
<protein>
    <submittedName>
        <fullName evidence="1">Uncharacterized protein</fullName>
    </submittedName>
</protein>
<sequence>MFDPSAIRRAIDEVERAVVVAPSGTAPNGDAALGKLYTVYAQTVLSAHGITVDLDELCCQSCRACPSGHSCFRDRGRY</sequence>